<keyword evidence="3" id="KW-1185">Reference proteome</keyword>
<name>A0A7I7QJB1_9MYCO</name>
<dbReference type="EMBL" id="AP022588">
    <property type="protein sequence ID" value="BBY26403.1"/>
    <property type="molecule type" value="Genomic_DNA"/>
</dbReference>
<evidence type="ECO:0000313" key="2">
    <source>
        <dbReference type="EMBL" id="BBY26403.1"/>
    </source>
</evidence>
<proteinExistence type="predicted"/>
<dbReference type="AlphaFoldDB" id="A0A7I7QJB1"/>
<protein>
    <submittedName>
        <fullName evidence="2">Uncharacterized protein</fullName>
    </submittedName>
</protein>
<dbReference type="KEGG" id="msei:MSEDJ_04990"/>
<evidence type="ECO:0000313" key="3">
    <source>
        <dbReference type="Proteomes" id="UP000467193"/>
    </source>
</evidence>
<gene>
    <name evidence="2" type="ORF">MSEDJ_04990</name>
</gene>
<feature type="compositionally biased region" description="Low complexity" evidence="1">
    <location>
        <begin position="45"/>
        <end position="55"/>
    </location>
</feature>
<reference evidence="2 3" key="1">
    <citation type="journal article" date="2019" name="Emerg. Microbes Infect.">
        <title>Comprehensive subspecies identification of 175 nontuberculous mycobacteria species based on 7547 genomic profiles.</title>
        <authorList>
            <person name="Matsumoto Y."/>
            <person name="Kinjo T."/>
            <person name="Motooka D."/>
            <person name="Nabeya D."/>
            <person name="Jung N."/>
            <person name="Uechi K."/>
            <person name="Horii T."/>
            <person name="Iida T."/>
            <person name="Fujita J."/>
            <person name="Nakamura S."/>
        </authorList>
    </citation>
    <scope>NUCLEOTIDE SEQUENCE [LARGE SCALE GENOMIC DNA]</scope>
    <source>
        <strain evidence="2 3">JCM 17899</strain>
    </source>
</reference>
<accession>A0A7I7QJB1</accession>
<evidence type="ECO:0000256" key="1">
    <source>
        <dbReference type="SAM" id="MobiDB-lite"/>
    </source>
</evidence>
<dbReference type="Proteomes" id="UP000467193">
    <property type="component" value="Chromosome"/>
</dbReference>
<organism evidence="2 3">
    <name type="scientific">Mycolicibacterium sediminis</name>
    <dbReference type="NCBI Taxonomy" id="1286180"/>
    <lineage>
        <taxon>Bacteria</taxon>
        <taxon>Bacillati</taxon>
        <taxon>Actinomycetota</taxon>
        <taxon>Actinomycetes</taxon>
        <taxon>Mycobacteriales</taxon>
        <taxon>Mycobacteriaceae</taxon>
        <taxon>Mycolicibacterium</taxon>
    </lineage>
</organism>
<feature type="region of interest" description="Disordered" evidence="1">
    <location>
        <begin position="37"/>
        <end position="64"/>
    </location>
</feature>
<sequence length="64" mass="7018">MEMVRALVKASGESLDAGENVVTRWLRIRLSSELQTGAWRTPATESQSESDSVAASEEERTLHG</sequence>